<proteinExistence type="predicted"/>
<accession>A0A816AL00</accession>
<feature type="transmembrane region" description="Helical" evidence="1">
    <location>
        <begin position="908"/>
        <end position="926"/>
    </location>
</feature>
<name>A0A816AL00_ADIRI</name>
<evidence type="ECO:0000313" key="2">
    <source>
        <dbReference type="EMBL" id="CAF1598978.1"/>
    </source>
</evidence>
<reference evidence="2" key="1">
    <citation type="submission" date="2021-02" db="EMBL/GenBank/DDBJ databases">
        <authorList>
            <person name="Nowell W R."/>
        </authorList>
    </citation>
    <scope>NUCLEOTIDE SEQUENCE</scope>
</reference>
<comment type="caution">
    <text evidence="2">The sequence shown here is derived from an EMBL/GenBank/DDBJ whole genome shotgun (WGS) entry which is preliminary data.</text>
</comment>
<evidence type="ECO:0000256" key="1">
    <source>
        <dbReference type="SAM" id="Phobius"/>
    </source>
</evidence>
<keyword evidence="1" id="KW-1133">Transmembrane helix</keyword>
<organism evidence="2 3">
    <name type="scientific">Adineta ricciae</name>
    <name type="common">Rotifer</name>
    <dbReference type="NCBI Taxonomy" id="249248"/>
    <lineage>
        <taxon>Eukaryota</taxon>
        <taxon>Metazoa</taxon>
        <taxon>Spiralia</taxon>
        <taxon>Gnathifera</taxon>
        <taxon>Rotifera</taxon>
        <taxon>Eurotatoria</taxon>
        <taxon>Bdelloidea</taxon>
        <taxon>Adinetida</taxon>
        <taxon>Adinetidae</taxon>
        <taxon>Adineta</taxon>
    </lineage>
</organism>
<keyword evidence="3" id="KW-1185">Reference proteome</keyword>
<keyword evidence="1" id="KW-0812">Transmembrane</keyword>
<feature type="transmembrane region" description="Helical" evidence="1">
    <location>
        <begin position="456"/>
        <end position="478"/>
    </location>
</feature>
<feature type="transmembrane region" description="Helical" evidence="1">
    <location>
        <begin position="821"/>
        <end position="854"/>
    </location>
</feature>
<feature type="transmembrane region" description="Helical" evidence="1">
    <location>
        <begin position="370"/>
        <end position="394"/>
    </location>
</feature>
<protein>
    <submittedName>
        <fullName evidence="2">Uncharacterized protein</fullName>
    </submittedName>
</protein>
<gene>
    <name evidence="2" type="ORF">XAT740_LOCUS47458</name>
</gene>
<sequence length="1291" mass="148194">MILNIANRLWQKFLRLNFFKKSDSTEQTLRKELIATRVYICSFITSLITITIITAFIVRTIERTESQPSHTRFTQLAKRYPSAIKCPCSKYAISYEAFVTSEVQFHPVCSSRFIKQTWFNMIFTNENISVQSIDDFRVILSFFWQTIGGLCNASRASWESAVANFQTSNILSPTAIAEKTLRVQVQAAFQNQIDSSQTTIIRTLLAIRRMISGNQIVSGLQTNYYLKFFSRSDIRMTPRTFGNCSCTNIEGCPRPAIFNDSRGHLITIPGMIMDCLIIEATLASTLECYYNQTCISLLHQALPIHIQPLSNSSLKRFSPRSMIEDIFNELMIEEIQSDVKFNLYYSQCNPQYCSYSYTRRFHAAFIAKTIIGIVGGLSFGLRSFALLIAMIILYRRNRVAPNRNISKSQATPRRPVHVIYNYIQHIPRYIRELGTSLNVFESVRPRTATELFRERLLTKIFILLVIISSLGAGLYIFLTKQNHLITVSNPSLSTYDQLYNDYSTALQCPCSQISVPYKSFMNVTFVLHQVCFSDLVSSEWISYVRLFDPTSANFMSYQPEGTLDFRVMGISYFQLLSTFCSMVQTNIADAQHVFTTTQFINDRVLSRSDFHQKTQSILDSFIKAARDNFVRTIDWIDIAFTAGHFFNGANIIFQMTFDIYDQLNIQFATYFLYSTFSATEGSSSAVCSCAFDYKKCLLIPLLFTNASYFGAFPLTYLFQVITVGCVPLTGFFKSQIGWWYNSTYLKDIQETYSLAIQSQRPPNIKSLNASIPSRFGDVKTEDLLLELFSEAAVSNNSHFDQFYYECAPKSCSYTSVQRRNALASLLLLIAICGGLNAILRIAVLLSGKLLFYCIDWWKERRQRRANSGRHYLTYFLTNIYHSVKRMNLFKSEITDDVTIRRQQMYTRIYLVLYITTISVILFYTAVVERSTSKTYDVSSIGDYSELVKNLRTNDLRCPCTRISISYGEFINELRVNTFHEACTTDVVRSVFYFGMTDSGQSLTSSRNFFGLRKFYSDSLDLLCSLAQKSVENSIHVFLTSTMLTNQLQPLTEFTGEINSTITQFQKRISITFAQTLDLIRMSAQGNALSSMFLLNWNVKSIGNSRVNNVSFVYAPIFVDDENQNTSCSCATVSTCTAPVKYYLDGELFIIPGLKLGCHILETVLLSSFSCFYSSICIKKFLRISFNLPDIPIGNDFRLHESLTRFNVNDTLERITYEMFIESWKSNVSYEDYFKSCSPNYCIHTQYYRFDEMEILTTFLSIFTGTSTGIRLFVPYMVRVFQSIRHRLCRTR</sequence>
<feature type="transmembrane region" description="Helical" evidence="1">
    <location>
        <begin position="38"/>
        <end position="58"/>
    </location>
</feature>
<keyword evidence="1" id="KW-0472">Membrane</keyword>
<evidence type="ECO:0000313" key="3">
    <source>
        <dbReference type="Proteomes" id="UP000663828"/>
    </source>
</evidence>
<dbReference type="EMBL" id="CAJNOR010006582">
    <property type="protein sequence ID" value="CAF1598978.1"/>
    <property type="molecule type" value="Genomic_DNA"/>
</dbReference>
<dbReference type="Proteomes" id="UP000663828">
    <property type="component" value="Unassembled WGS sequence"/>
</dbReference>